<evidence type="ECO:0000256" key="4">
    <source>
        <dbReference type="ARBA" id="ARBA00022722"/>
    </source>
</evidence>
<keyword evidence="6" id="KW-0378">Hydrolase</keyword>
<proteinExistence type="predicted"/>
<dbReference type="InterPro" id="IPR041373">
    <property type="entry name" value="RT_RNaseH"/>
</dbReference>
<dbReference type="InterPro" id="IPR043502">
    <property type="entry name" value="DNA/RNA_pol_sf"/>
</dbReference>
<dbReference type="FunFam" id="3.10.20.370:FF:000001">
    <property type="entry name" value="Retrovirus-related Pol polyprotein from transposon 17.6-like protein"/>
    <property type="match status" value="1"/>
</dbReference>
<dbReference type="InterPro" id="IPR050951">
    <property type="entry name" value="Retrovirus_Pol_polyprotein"/>
</dbReference>
<gene>
    <name evidence="10" type="ORF">AAG570_010747</name>
</gene>
<dbReference type="PANTHER" id="PTHR37984">
    <property type="entry name" value="PROTEIN CBG26694"/>
    <property type="match status" value="1"/>
</dbReference>
<name>A0ABD0YNF5_9HEMI</name>
<protein>
    <recommendedName>
        <fullName evidence="1">RNA-directed DNA polymerase</fullName>
        <ecNumber evidence="1">2.7.7.49</ecNumber>
    </recommendedName>
</protein>
<dbReference type="EC" id="2.7.7.49" evidence="1"/>
<keyword evidence="5" id="KW-0255">Endonuclease</keyword>
<keyword evidence="2" id="KW-0808">Transferase</keyword>
<dbReference type="Gene3D" id="3.10.20.370">
    <property type="match status" value="1"/>
</dbReference>
<evidence type="ECO:0000313" key="10">
    <source>
        <dbReference type="EMBL" id="KAL1132795.1"/>
    </source>
</evidence>
<evidence type="ECO:0000256" key="3">
    <source>
        <dbReference type="ARBA" id="ARBA00022695"/>
    </source>
</evidence>
<dbReference type="EMBL" id="JBFDAA010000005">
    <property type="protein sequence ID" value="KAL1132795.1"/>
    <property type="molecule type" value="Genomic_DNA"/>
</dbReference>
<evidence type="ECO:0000256" key="5">
    <source>
        <dbReference type="ARBA" id="ARBA00022759"/>
    </source>
</evidence>
<sequence length="382" mass="44376">MGQTEQDAFNWCKEALATVPILQFPNFDKRFTLTTDASQVALGAVLSQGTGTDERPVAFASKKLTPTETRYSTIERELLGIVWAVKNFRPYLLGKRFLIKTDHKPLVWVHKLEETSARVSRWKETLAAYDFEVIHTKGSENVVADCLSRQVNAIENVDEEYAQRFLRDWLADEQDNETIGTDRQEMREWTETEAIINNKVRQLIFIVIEGTGIQTDYHRYGRINVTKIKVGNDCTDDRLKEIIGQVTEPQVEYHVHVSENRLKEKLRKRYETGEIAQGAKLICCTKRVETIEETERQKDIVRTYHNGVTNHRGIRETLAQLQRKYYWTDMRTTVQDIIGQCSPCNICKYERHPAIAPQEITETPTKPLEIVQADIWHWREGY</sequence>
<dbReference type="GO" id="GO:0016787">
    <property type="term" value="F:hydrolase activity"/>
    <property type="evidence" value="ECO:0007669"/>
    <property type="project" value="UniProtKB-KW"/>
</dbReference>
<evidence type="ECO:0000259" key="9">
    <source>
        <dbReference type="Pfam" id="PF17921"/>
    </source>
</evidence>
<evidence type="ECO:0000313" key="11">
    <source>
        <dbReference type="Proteomes" id="UP001558652"/>
    </source>
</evidence>
<dbReference type="InterPro" id="IPR041588">
    <property type="entry name" value="Integrase_H2C2"/>
</dbReference>
<dbReference type="GO" id="GO:0004519">
    <property type="term" value="F:endonuclease activity"/>
    <property type="evidence" value="ECO:0007669"/>
    <property type="project" value="UniProtKB-KW"/>
</dbReference>
<evidence type="ECO:0000256" key="2">
    <source>
        <dbReference type="ARBA" id="ARBA00022679"/>
    </source>
</evidence>
<dbReference type="CDD" id="cd09274">
    <property type="entry name" value="RNase_HI_RT_Ty3"/>
    <property type="match status" value="1"/>
</dbReference>
<dbReference type="Gene3D" id="1.10.340.70">
    <property type="match status" value="1"/>
</dbReference>
<feature type="domain" description="Reverse transcriptase RNase H-like" evidence="8">
    <location>
        <begin position="26"/>
        <end position="129"/>
    </location>
</feature>
<keyword evidence="3" id="KW-0548">Nucleotidyltransferase</keyword>
<feature type="domain" description="Integrase zinc-binding" evidence="9">
    <location>
        <begin position="295"/>
        <end position="348"/>
    </location>
</feature>
<dbReference type="GO" id="GO:0003964">
    <property type="term" value="F:RNA-directed DNA polymerase activity"/>
    <property type="evidence" value="ECO:0007669"/>
    <property type="project" value="UniProtKB-KW"/>
</dbReference>
<keyword evidence="7" id="KW-0695">RNA-directed DNA polymerase</keyword>
<accession>A0ABD0YNF5</accession>
<dbReference type="PANTHER" id="PTHR37984:SF5">
    <property type="entry name" value="PROTEIN NYNRIN-LIKE"/>
    <property type="match status" value="1"/>
</dbReference>
<reference evidence="10 11" key="1">
    <citation type="submission" date="2024-07" db="EMBL/GenBank/DDBJ databases">
        <title>Chromosome-level genome assembly of the water stick insect Ranatra chinensis (Heteroptera: Nepidae).</title>
        <authorList>
            <person name="Liu X."/>
        </authorList>
    </citation>
    <scope>NUCLEOTIDE SEQUENCE [LARGE SCALE GENOMIC DNA]</scope>
    <source>
        <strain evidence="10">Cailab_2021Rc</strain>
        <tissue evidence="10">Muscle</tissue>
    </source>
</reference>
<dbReference type="Pfam" id="PF17921">
    <property type="entry name" value="Integrase_H2C2"/>
    <property type="match status" value="1"/>
</dbReference>
<comment type="caution">
    <text evidence="10">The sequence shown here is derived from an EMBL/GenBank/DDBJ whole genome shotgun (WGS) entry which is preliminary data.</text>
</comment>
<evidence type="ECO:0000259" key="8">
    <source>
        <dbReference type="Pfam" id="PF17917"/>
    </source>
</evidence>
<organism evidence="10 11">
    <name type="scientific">Ranatra chinensis</name>
    <dbReference type="NCBI Taxonomy" id="642074"/>
    <lineage>
        <taxon>Eukaryota</taxon>
        <taxon>Metazoa</taxon>
        <taxon>Ecdysozoa</taxon>
        <taxon>Arthropoda</taxon>
        <taxon>Hexapoda</taxon>
        <taxon>Insecta</taxon>
        <taxon>Pterygota</taxon>
        <taxon>Neoptera</taxon>
        <taxon>Paraneoptera</taxon>
        <taxon>Hemiptera</taxon>
        <taxon>Heteroptera</taxon>
        <taxon>Panheteroptera</taxon>
        <taxon>Nepomorpha</taxon>
        <taxon>Nepidae</taxon>
        <taxon>Ranatrinae</taxon>
        <taxon>Ranatra</taxon>
    </lineage>
</organism>
<dbReference type="SUPFAM" id="SSF56672">
    <property type="entry name" value="DNA/RNA polymerases"/>
    <property type="match status" value="1"/>
</dbReference>
<keyword evidence="4" id="KW-0540">Nuclease</keyword>
<evidence type="ECO:0000256" key="1">
    <source>
        <dbReference type="ARBA" id="ARBA00012493"/>
    </source>
</evidence>
<evidence type="ECO:0000256" key="7">
    <source>
        <dbReference type="ARBA" id="ARBA00022918"/>
    </source>
</evidence>
<keyword evidence="11" id="KW-1185">Reference proteome</keyword>
<dbReference type="Pfam" id="PF17917">
    <property type="entry name" value="RT_RNaseH"/>
    <property type="match status" value="1"/>
</dbReference>
<evidence type="ECO:0000256" key="6">
    <source>
        <dbReference type="ARBA" id="ARBA00022801"/>
    </source>
</evidence>
<dbReference type="Proteomes" id="UP001558652">
    <property type="component" value="Unassembled WGS sequence"/>
</dbReference>
<dbReference type="AlphaFoldDB" id="A0ABD0YNF5"/>